<dbReference type="InterPro" id="IPR036726">
    <property type="entry name" value="GTP1_OBG_dom_sf"/>
</dbReference>
<name>A0A6H9SLY8_9PSED</name>
<dbReference type="GO" id="GO:0043022">
    <property type="term" value="F:ribosome binding"/>
    <property type="evidence" value="ECO:0007669"/>
    <property type="project" value="UniProtKB-ARBA"/>
</dbReference>
<gene>
    <name evidence="11" type="primary">obgE</name>
    <name evidence="11" type="ORF">F7R03_27925</name>
</gene>
<dbReference type="Gene3D" id="2.70.210.12">
    <property type="entry name" value="GTP1/OBG domain"/>
    <property type="match status" value="1"/>
</dbReference>
<dbReference type="Pfam" id="PF01018">
    <property type="entry name" value="GTP1_OBG"/>
    <property type="match status" value="1"/>
</dbReference>
<dbReference type="InterPro" id="IPR006169">
    <property type="entry name" value="GTP1_OBG_dom"/>
</dbReference>
<dbReference type="PANTHER" id="PTHR11702:SF31">
    <property type="entry name" value="MITOCHONDRIAL RIBOSOME-ASSOCIATED GTPASE 2"/>
    <property type="match status" value="1"/>
</dbReference>
<dbReference type="GO" id="GO:0005525">
    <property type="term" value="F:GTP binding"/>
    <property type="evidence" value="ECO:0007669"/>
    <property type="project" value="UniProtKB-KW"/>
</dbReference>
<organism evidence="11 12">
    <name type="scientific">Pseudomonas palleroniana</name>
    <dbReference type="NCBI Taxonomy" id="191390"/>
    <lineage>
        <taxon>Bacteria</taxon>
        <taxon>Pseudomonadati</taxon>
        <taxon>Pseudomonadota</taxon>
        <taxon>Gammaproteobacteria</taxon>
        <taxon>Pseudomonadales</taxon>
        <taxon>Pseudomonadaceae</taxon>
        <taxon>Pseudomonas</taxon>
    </lineage>
</organism>
<dbReference type="Pfam" id="PF01926">
    <property type="entry name" value="MMR_HSR1"/>
    <property type="match status" value="1"/>
</dbReference>
<feature type="domain" description="OBG-type G" evidence="9">
    <location>
        <begin position="160"/>
        <end position="205"/>
    </location>
</feature>
<dbReference type="FunFam" id="2.70.210.12:FF:000001">
    <property type="entry name" value="GTPase Obg"/>
    <property type="match status" value="1"/>
</dbReference>
<dbReference type="PANTHER" id="PTHR11702">
    <property type="entry name" value="DEVELOPMENTALLY REGULATED GTP-BINDING PROTEIN-RELATED"/>
    <property type="match status" value="1"/>
</dbReference>
<keyword evidence="7" id="KW-0342">GTP-binding</keyword>
<dbReference type="InterPro" id="IPR031167">
    <property type="entry name" value="G_OBG"/>
</dbReference>
<dbReference type="GO" id="GO:0042254">
    <property type="term" value="P:ribosome biogenesis"/>
    <property type="evidence" value="ECO:0007669"/>
    <property type="project" value="UniProtKB-UniRule"/>
</dbReference>
<keyword evidence="4" id="KW-0547">Nucleotide-binding</keyword>
<evidence type="ECO:0000313" key="12">
    <source>
        <dbReference type="Proteomes" id="UP000423257"/>
    </source>
</evidence>
<reference evidence="11 12" key="1">
    <citation type="submission" date="2019-09" db="EMBL/GenBank/DDBJ databases">
        <title>Draft genome sequences of 48 bacterial type strains from the CCUG.</title>
        <authorList>
            <person name="Tunovic T."/>
            <person name="Pineiro-Iglesias B."/>
            <person name="Unosson C."/>
            <person name="Inganas E."/>
            <person name="Ohlen M."/>
            <person name="Cardew S."/>
            <person name="Jensie-Markopoulos S."/>
            <person name="Salva-Serra F."/>
            <person name="Jaen-Luchoro D."/>
            <person name="Karlsson R."/>
            <person name="Svensson-Stadler L."/>
            <person name="Chun J."/>
            <person name="Moore E."/>
        </authorList>
    </citation>
    <scope>NUCLEOTIDE SEQUENCE [LARGE SCALE GENOMIC DNA]</scope>
    <source>
        <strain evidence="11 12">CCUG 51524</strain>
    </source>
</reference>
<evidence type="ECO:0000256" key="7">
    <source>
        <dbReference type="ARBA" id="ARBA00023134"/>
    </source>
</evidence>
<keyword evidence="3" id="KW-0479">Metal-binding</keyword>
<dbReference type="SUPFAM" id="SSF52540">
    <property type="entry name" value="P-loop containing nucleoside triphosphate hydrolases"/>
    <property type="match status" value="1"/>
</dbReference>
<dbReference type="NCBIfam" id="NF008956">
    <property type="entry name" value="PRK12299.1"/>
    <property type="match status" value="1"/>
</dbReference>
<accession>A0A6H9SLY8</accession>
<feature type="compositionally biased region" description="Polar residues" evidence="8">
    <location>
        <begin position="129"/>
        <end position="143"/>
    </location>
</feature>
<dbReference type="GO" id="GO:0003924">
    <property type="term" value="F:GTPase activity"/>
    <property type="evidence" value="ECO:0007669"/>
    <property type="project" value="InterPro"/>
</dbReference>
<evidence type="ECO:0000313" key="11">
    <source>
        <dbReference type="EMBL" id="KAB0562903.1"/>
    </source>
</evidence>
<evidence type="ECO:0000256" key="2">
    <source>
        <dbReference type="ARBA" id="ARBA00022490"/>
    </source>
</evidence>
<keyword evidence="6" id="KW-0460">Magnesium</keyword>
<evidence type="ECO:0000256" key="6">
    <source>
        <dbReference type="ARBA" id="ARBA00022842"/>
    </source>
</evidence>
<evidence type="ECO:0000259" key="10">
    <source>
        <dbReference type="PROSITE" id="PS51883"/>
    </source>
</evidence>
<dbReference type="InterPro" id="IPR045086">
    <property type="entry name" value="OBG_GTPase"/>
</dbReference>
<dbReference type="Proteomes" id="UP000423257">
    <property type="component" value="Unassembled WGS sequence"/>
</dbReference>
<feature type="region of interest" description="Disordered" evidence="8">
    <location>
        <begin position="127"/>
        <end position="148"/>
    </location>
</feature>
<dbReference type="NCBIfam" id="TIGR02729">
    <property type="entry name" value="Obg_CgtA"/>
    <property type="match status" value="1"/>
</dbReference>
<dbReference type="EMBL" id="VZPQ01000057">
    <property type="protein sequence ID" value="KAB0562903.1"/>
    <property type="molecule type" value="Genomic_DNA"/>
</dbReference>
<comment type="caution">
    <text evidence="11">The sequence shown here is derived from an EMBL/GenBank/DDBJ whole genome shotgun (WGS) entry which is preliminary data.</text>
</comment>
<evidence type="ECO:0000256" key="4">
    <source>
        <dbReference type="ARBA" id="ARBA00022741"/>
    </source>
</evidence>
<feature type="non-terminal residue" evidence="11">
    <location>
        <position position="205"/>
    </location>
</feature>
<protein>
    <submittedName>
        <fullName evidence="11">GTPase ObgE</fullName>
    </submittedName>
</protein>
<dbReference type="InterPro" id="IPR014100">
    <property type="entry name" value="GTP-bd_Obg/CgtA"/>
</dbReference>
<keyword evidence="2" id="KW-0963">Cytoplasm</keyword>
<evidence type="ECO:0000259" key="9">
    <source>
        <dbReference type="PROSITE" id="PS51710"/>
    </source>
</evidence>
<evidence type="ECO:0000256" key="1">
    <source>
        <dbReference type="ARBA" id="ARBA00007699"/>
    </source>
</evidence>
<dbReference type="PROSITE" id="PS51710">
    <property type="entry name" value="G_OBG"/>
    <property type="match status" value="1"/>
</dbReference>
<dbReference type="InterPro" id="IPR006073">
    <property type="entry name" value="GTP-bd"/>
</dbReference>
<dbReference type="GO" id="GO:0000287">
    <property type="term" value="F:magnesium ion binding"/>
    <property type="evidence" value="ECO:0007669"/>
    <property type="project" value="InterPro"/>
</dbReference>
<sequence length="205" mass="21826">MKFVDEVSIRVKAGDGGNGCMSFRREKFIENGGPNGGDGGDGGSIYMLADENLNTLVDYRYTRHFDAERGSNGGSTDCTGKKGEDLILRVPVGTTVIDSATQEVIGDLTKAGQRLLVAHGGWHGLGNTRFKSSTNRAPRQTTPGKPGEQRDLKLEMKVLADVGLLGLPNAGKSTFIRSVSAAKPKVADYPFTTLVPNLGVVSVDR</sequence>
<evidence type="ECO:0000256" key="5">
    <source>
        <dbReference type="ARBA" id="ARBA00022801"/>
    </source>
</evidence>
<feature type="domain" description="Obg" evidence="10">
    <location>
        <begin position="1"/>
        <end position="159"/>
    </location>
</feature>
<evidence type="ECO:0000256" key="3">
    <source>
        <dbReference type="ARBA" id="ARBA00022723"/>
    </source>
</evidence>
<keyword evidence="5" id="KW-0378">Hydrolase</keyword>
<proteinExistence type="inferred from homology"/>
<comment type="similarity">
    <text evidence="1">Belongs to the TRAFAC class OBG-HflX-like GTPase superfamily. OBG GTPase family.</text>
</comment>
<dbReference type="InterPro" id="IPR027417">
    <property type="entry name" value="P-loop_NTPase"/>
</dbReference>
<dbReference type="Gene3D" id="3.40.50.300">
    <property type="entry name" value="P-loop containing nucleotide triphosphate hydrolases"/>
    <property type="match status" value="1"/>
</dbReference>
<dbReference type="RefSeq" id="WP_151152650.1">
    <property type="nucleotide sequence ID" value="NZ_VZPQ01000057.1"/>
</dbReference>
<evidence type="ECO:0000256" key="8">
    <source>
        <dbReference type="SAM" id="MobiDB-lite"/>
    </source>
</evidence>
<dbReference type="PRINTS" id="PR00326">
    <property type="entry name" value="GTP1OBG"/>
</dbReference>
<dbReference type="PROSITE" id="PS51883">
    <property type="entry name" value="OBG"/>
    <property type="match status" value="1"/>
</dbReference>
<dbReference type="AlphaFoldDB" id="A0A6H9SLY8"/>
<dbReference type="SUPFAM" id="SSF82051">
    <property type="entry name" value="Obg GTP-binding protein N-terminal domain"/>
    <property type="match status" value="1"/>
</dbReference>